<keyword evidence="2" id="KW-0472">Membrane</keyword>
<dbReference type="RefSeq" id="WP_063554009.1">
    <property type="nucleotide sequence ID" value="NZ_LITT01000003.1"/>
</dbReference>
<dbReference type="GO" id="GO:0017057">
    <property type="term" value="F:6-phosphogluconolactonase activity"/>
    <property type="evidence" value="ECO:0007669"/>
    <property type="project" value="UniProtKB-EC"/>
</dbReference>
<protein>
    <submittedName>
        <fullName evidence="4">6-phosphogluconolactonase</fullName>
        <ecNumber evidence="4">3.1.1.31</ecNumber>
    </submittedName>
</protein>
<dbReference type="NCBIfam" id="TIGR02276">
    <property type="entry name" value="beta_rpt_yvtn"/>
    <property type="match status" value="2"/>
</dbReference>
<keyword evidence="2" id="KW-0812">Transmembrane</keyword>
<proteinExistence type="predicted"/>
<keyword evidence="1" id="KW-0732">Signal</keyword>
<dbReference type="Pfam" id="PF21783">
    <property type="entry name" value="YNCE"/>
    <property type="match status" value="1"/>
</dbReference>
<evidence type="ECO:0000259" key="3">
    <source>
        <dbReference type="Pfam" id="PF21783"/>
    </source>
</evidence>
<dbReference type="InterPro" id="IPR011964">
    <property type="entry name" value="YVTN_b-propeller_repeat"/>
</dbReference>
<gene>
    <name evidence="4" type="primary">pgl</name>
    <name evidence="4" type="ORF">WY13_00382</name>
</gene>
<dbReference type="InterPro" id="IPR051200">
    <property type="entry name" value="Host-pathogen_enzymatic-act"/>
</dbReference>
<keyword evidence="4" id="KW-0378">Hydrolase</keyword>
<dbReference type="InterPro" id="IPR015943">
    <property type="entry name" value="WD40/YVTN_repeat-like_dom_sf"/>
</dbReference>
<dbReference type="SUPFAM" id="SSF51004">
    <property type="entry name" value="C-terminal (heme d1) domain of cytochrome cd1-nitrite reductase"/>
    <property type="match status" value="1"/>
</dbReference>
<feature type="domain" description="YNCE-like beta-propeller" evidence="3">
    <location>
        <begin position="119"/>
        <end position="214"/>
    </location>
</feature>
<evidence type="ECO:0000256" key="2">
    <source>
        <dbReference type="SAM" id="Phobius"/>
    </source>
</evidence>
<dbReference type="EMBL" id="LITT01000003">
    <property type="protein sequence ID" value="OAA91980.1"/>
    <property type="molecule type" value="Genomic_DNA"/>
</dbReference>
<organism evidence="4 5">
    <name type="scientific">Clostridium ljungdahlii</name>
    <dbReference type="NCBI Taxonomy" id="1538"/>
    <lineage>
        <taxon>Bacteria</taxon>
        <taxon>Bacillati</taxon>
        <taxon>Bacillota</taxon>
        <taxon>Clostridia</taxon>
        <taxon>Eubacteriales</taxon>
        <taxon>Clostridiaceae</taxon>
        <taxon>Clostridium</taxon>
    </lineage>
</organism>
<dbReference type="EC" id="3.1.1.31" evidence="4"/>
<reference evidence="4 5" key="1">
    <citation type="journal article" date="2015" name="Biotechnol. Bioeng.">
        <title>Genome sequence and phenotypic characterization of Caulobacter segnis.</title>
        <authorList>
            <person name="Patel S."/>
            <person name="Fletcher B."/>
            <person name="Scott D.C."/>
            <person name="Ely B."/>
        </authorList>
    </citation>
    <scope>NUCLEOTIDE SEQUENCE [LARGE SCALE GENOMIC DNA]</scope>
    <source>
        <strain evidence="4 5">ERI-2</strain>
    </source>
</reference>
<dbReference type="PANTHER" id="PTHR47197">
    <property type="entry name" value="PROTEIN NIRF"/>
    <property type="match status" value="1"/>
</dbReference>
<name>A0A166SCF7_9CLOT</name>
<dbReference type="InterPro" id="IPR011048">
    <property type="entry name" value="Haem_d1_sf"/>
</dbReference>
<dbReference type="OrthoDB" id="55891at2"/>
<accession>A0A166SCF7</accession>
<dbReference type="InterPro" id="IPR048433">
    <property type="entry name" value="YNCE-like_beta-prop"/>
</dbReference>
<evidence type="ECO:0000313" key="5">
    <source>
        <dbReference type="Proteomes" id="UP000077407"/>
    </source>
</evidence>
<dbReference type="PANTHER" id="PTHR47197:SF3">
    <property type="entry name" value="DIHYDRO-HEME D1 DEHYDROGENASE"/>
    <property type="match status" value="1"/>
</dbReference>
<evidence type="ECO:0000256" key="1">
    <source>
        <dbReference type="ARBA" id="ARBA00022729"/>
    </source>
</evidence>
<dbReference type="AlphaFoldDB" id="A0A166SCF7"/>
<comment type="caution">
    <text evidence="4">The sequence shown here is derived from an EMBL/GenBank/DDBJ whole genome shotgun (WGS) entry which is preliminary data.</text>
</comment>
<keyword evidence="2" id="KW-1133">Transmembrane helix</keyword>
<dbReference type="Proteomes" id="UP000077407">
    <property type="component" value="Unassembled WGS sequence"/>
</dbReference>
<feature type="transmembrane region" description="Helical" evidence="2">
    <location>
        <begin position="6"/>
        <end position="26"/>
    </location>
</feature>
<dbReference type="Gene3D" id="2.130.10.10">
    <property type="entry name" value="YVTN repeat-like/Quinoprotein amine dehydrogenase"/>
    <property type="match status" value="2"/>
</dbReference>
<evidence type="ECO:0000313" key="4">
    <source>
        <dbReference type="EMBL" id="OAA91980.1"/>
    </source>
</evidence>
<sequence length="252" mass="28664">MTHQRWFKVFFILFLVVLFLSSGFIIMQYKSNSMAKDLEEYRSYYFVITGDKTICKIDTVTNQIISKINVEGKPEDIQISPDGKVLVVVASDSKDEDGTGFLLFYQIKDDKLLKKLEVGKHPSKISFTPDKKYALVANKESNDISLIDFENYTVLQSIAVGRKPKNFCISYDGRYCYVANTGEDTLSVVDMRSFKSVKKIRVGRYPTDVTIDKANGNIMVTLSREKAVALVNPNTENIEKVDLDDKPTKIYN</sequence>
<dbReference type="PATRIC" id="fig|1538.10.peg.872"/>